<keyword evidence="7 12" id="KW-0812">Transmembrane</keyword>
<dbReference type="InterPro" id="IPR003660">
    <property type="entry name" value="HAMP_dom"/>
</dbReference>
<gene>
    <name evidence="18" type="ORF">E4633_02530</name>
</gene>
<dbReference type="InterPro" id="IPR004358">
    <property type="entry name" value="Sig_transdc_His_kin-like_C"/>
</dbReference>
<dbReference type="Pfam" id="PF00672">
    <property type="entry name" value="HAMP"/>
    <property type="match status" value="1"/>
</dbReference>
<feature type="domain" description="PAS" evidence="15">
    <location>
        <begin position="359"/>
        <end position="429"/>
    </location>
</feature>
<dbReference type="NCBIfam" id="TIGR00229">
    <property type="entry name" value="sensory_box"/>
    <property type="match status" value="1"/>
</dbReference>
<dbReference type="PANTHER" id="PTHR43065">
    <property type="entry name" value="SENSOR HISTIDINE KINASE"/>
    <property type="match status" value="1"/>
</dbReference>
<dbReference type="Gene3D" id="1.10.287.130">
    <property type="match status" value="1"/>
</dbReference>
<dbReference type="PANTHER" id="PTHR43065:SF42">
    <property type="entry name" value="TWO-COMPONENT SENSOR PPRA"/>
    <property type="match status" value="1"/>
</dbReference>
<dbReference type="CDD" id="cd00130">
    <property type="entry name" value="PAS"/>
    <property type="match status" value="1"/>
</dbReference>
<keyword evidence="6" id="KW-0808">Transferase</keyword>
<evidence type="ECO:0000313" key="19">
    <source>
        <dbReference type="Proteomes" id="UP000306416"/>
    </source>
</evidence>
<dbReference type="CDD" id="cd00082">
    <property type="entry name" value="HisKA"/>
    <property type="match status" value="1"/>
</dbReference>
<evidence type="ECO:0000259" key="16">
    <source>
        <dbReference type="PROSITE" id="PS50113"/>
    </source>
</evidence>
<dbReference type="SMART" id="SM00448">
    <property type="entry name" value="REC"/>
    <property type="match status" value="1"/>
</dbReference>
<evidence type="ECO:0000256" key="8">
    <source>
        <dbReference type="ARBA" id="ARBA00022777"/>
    </source>
</evidence>
<feature type="transmembrane region" description="Helical" evidence="12">
    <location>
        <begin position="286"/>
        <end position="306"/>
    </location>
</feature>
<dbReference type="AlphaFoldDB" id="A0A4S1CKY6"/>
<feature type="domain" description="Histidine kinase" evidence="13">
    <location>
        <begin position="504"/>
        <end position="727"/>
    </location>
</feature>
<evidence type="ECO:0000256" key="3">
    <source>
        <dbReference type="ARBA" id="ARBA00012438"/>
    </source>
</evidence>
<keyword evidence="5 11" id="KW-0597">Phosphoprotein</keyword>
<evidence type="ECO:0000259" key="14">
    <source>
        <dbReference type="PROSITE" id="PS50110"/>
    </source>
</evidence>
<dbReference type="GO" id="GO:0005886">
    <property type="term" value="C:plasma membrane"/>
    <property type="evidence" value="ECO:0007669"/>
    <property type="project" value="UniProtKB-SubCell"/>
</dbReference>
<dbReference type="SUPFAM" id="SSF47384">
    <property type="entry name" value="Homodimeric domain of signal transducing histidine kinase"/>
    <property type="match status" value="1"/>
</dbReference>
<dbReference type="InterPro" id="IPR036890">
    <property type="entry name" value="HATPase_C_sf"/>
</dbReference>
<sequence length="866" mass="96812">MLFNSMKTKMTLAVFLMVGVLMSATAVTSLLFLQKTFKQNISQQQSILLDSLANQIDDRIFDFTAELDHLAQSLPPDILEHPQRAQLILDAQIRQRPFFDNSLFLFSKKGILVAATPQDLNYIGRDFSFREYLKETVRLRRNYISGPFASLQRQSRPIIMFTVPLFGPGQKLIGVLSGSIDLREQHFLHSLASLKLGRNGFLSLYDARRNVLMHPDKKRVLRRDPPGRNEMLDRALAGFQGTAETMTQTGIPVLRSVKRLKSTGWVLAVSYPLDEAYGPLRTARNYLLAGSLAAAILSLLIVWPFMQHLTRPLVSFTRHLEQLPAMGELAQRLAPVTSEDEIGQMARTFNRMLLELERSADFYLTLFENFPALIWRVGTDGAANYFNQTWLEFTGRPLESELGDGWTEGVHPEDVTQCVSTYRNAFALRVPFQMQYRLRHHSGSYRWVVDMGRPFNGLDGNFAGYIGTCYDVTDRLEAEEARRALEHQLTQSQKMEAIGTLTGGIAHDFNNILTAIIGYSTMIQLQLEPAHPMQVKVAEIMRASERAASLTRSLLAYSRKQVSNPVPVGMNSILTNVQAMLHRLIPEHIEFRMQLCQEELSVLADAGQIEQVVMNLAVNARDAMARGGILRISTDPIILDQEFIDSHGYGEPGSYALITVADTGIGMDEKTRDRIFEPFFTTKEPGKGTGLGLAMVYGIVKQHGGFINCYSELGHGTVFRVYLPLIDLPAGSESAPEDQAVRGGNETILLVEDDAVIRDMVRELLQDFGYRVITAVDGIDAVEKFKVAGDRIALVILDVIMPRMNGRDAYEAIAAISPGVKAMFMSGYTADIVTDTLTKGDPRHFVSKPIKINELLGKVRDILDEG</sequence>
<dbReference type="RefSeq" id="WP_135868691.1">
    <property type="nucleotide sequence ID" value="NZ_SRSC01000001.1"/>
</dbReference>
<feature type="domain" description="Response regulatory" evidence="14">
    <location>
        <begin position="747"/>
        <end position="863"/>
    </location>
</feature>
<dbReference type="SMART" id="SM00304">
    <property type="entry name" value="HAMP"/>
    <property type="match status" value="1"/>
</dbReference>
<dbReference type="CDD" id="cd00156">
    <property type="entry name" value="REC"/>
    <property type="match status" value="1"/>
</dbReference>
<comment type="catalytic activity">
    <reaction evidence="1">
        <text>ATP + protein L-histidine = ADP + protein N-phospho-L-histidine.</text>
        <dbReference type="EC" id="2.7.13.3"/>
    </reaction>
</comment>
<evidence type="ECO:0000256" key="7">
    <source>
        <dbReference type="ARBA" id="ARBA00022692"/>
    </source>
</evidence>
<feature type="domain" description="PAC" evidence="16">
    <location>
        <begin position="432"/>
        <end position="484"/>
    </location>
</feature>
<dbReference type="InterPro" id="IPR003661">
    <property type="entry name" value="HisK_dim/P_dom"/>
</dbReference>
<dbReference type="CDD" id="cd06225">
    <property type="entry name" value="HAMP"/>
    <property type="match status" value="1"/>
</dbReference>
<feature type="transmembrane region" description="Helical" evidence="12">
    <location>
        <begin position="12"/>
        <end position="33"/>
    </location>
</feature>
<dbReference type="InterPro" id="IPR035965">
    <property type="entry name" value="PAS-like_dom_sf"/>
</dbReference>
<keyword evidence="10 12" id="KW-0472">Membrane</keyword>
<dbReference type="Gene3D" id="3.30.450.20">
    <property type="entry name" value="PAS domain"/>
    <property type="match status" value="2"/>
</dbReference>
<dbReference type="Pfam" id="PF00512">
    <property type="entry name" value="HisKA"/>
    <property type="match status" value="1"/>
</dbReference>
<dbReference type="SMART" id="SM00086">
    <property type="entry name" value="PAC"/>
    <property type="match status" value="1"/>
</dbReference>
<dbReference type="InterPro" id="IPR000014">
    <property type="entry name" value="PAS"/>
</dbReference>
<evidence type="ECO:0000256" key="6">
    <source>
        <dbReference type="ARBA" id="ARBA00022679"/>
    </source>
</evidence>
<dbReference type="PROSITE" id="PS50109">
    <property type="entry name" value="HIS_KIN"/>
    <property type="match status" value="1"/>
</dbReference>
<evidence type="ECO:0000256" key="9">
    <source>
        <dbReference type="ARBA" id="ARBA00022989"/>
    </source>
</evidence>
<reference evidence="18 19" key="1">
    <citation type="submission" date="2019-04" db="EMBL/GenBank/DDBJ databases">
        <title>Geobacter oryzae sp. nov., ferric-reducing bacteria isolated from paddy soil.</title>
        <authorList>
            <person name="Xu Z."/>
            <person name="Masuda Y."/>
            <person name="Itoh H."/>
            <person name="Senoo K."/>
        </authorList>
    </citation>
    <scope>NUCLEOTIDE SEQUENCE [LARGE SCALE GENOMIC DNA]</scope>
    <source>
        <strain evidence="18 19">Red111</strain>
    </source>
</reference>
<dbReference type="InterPro" id="IPR011006">
    <property type="entry name" value="CheY-like_superfamily"/>
</dbReference>
<keyword evidence="4" id="KW-1003">Cell membrane</keyword>
<dbReference type="EC" id="2.7.13.3" evidence="3"/>
<dbReference type="Pfam" id="PF02743">
    <property type="entry name" value="dCache_1"/>
    <property type="match status" value="1"/>
</dbReference>
<dbReference type="Gene3D" id="3.30.565.10">
    <property type="entry name" value="Histidine kinase-like ATPase, C-terminal domain"/>
    <property type="match status" value="1"/>
</dbReference>
<evidence type="ECO:0000313" key="18">
    <source>
        <dbReference type="EMBL" id="TGU74359.1"/>
    </source>
</evidence>
<dbReference type="PROSITE" id="PS50885">
    <property type="entry name" value="HAMP"/>
    <property type="match status" value="1"/>
</dbReference>
<dbReference type="PROSITE" id="PS50110">
    <property type="entry name" value="RESPONSE_REGULATORY"/>
    <property type="match status" value="1"/>
</dbReference>
<dbReference type="PROSITE" id="PS50113">
    <property type="entry name" value="PAC"/>
    <property type="match status" value="1"/>
</dbReference>
<dbReference type="PROSITE" id="PS50112">
    <property type="entry name" value="PAS"/>
    <property type="match status" value="1"/>
</dbReference>
<accession>A0A4S1CKY6</accession>
<dbReference type="InterPro" id="IPR003594">
    <property type="entry name" value="HATPase_dom"/>
</dbReference>
<organism evidence="18 19">
    <name type="scientific">Geomonas terrae</name>
    <dbReference type="NCBI Taxonomy" id="2562681"/>
    <lineage>
        <taxon>Bacteria</taxon>
        <taxon>Pseudomonadati</taxon>
        <taxon>Thermodesulfobacteriota</taxon>
        <taxon>Desulfuromonadia</taxon>
        <taxon>Geobacterales</taxon>
        <taxon>Geobacteraceae</taxon>
        <taxon>Geomonas</taxon>
    </lineage>
</organism>
<comment type="subcellular location">
    <subcellularLocation>
        <location evidence="2">Cell membrane</location>
        <topology evidence="2">Multi-pass membrane protein</topology>
    </subcellularLocation>
</comment>
<keyword evidence="19" id="KW-1185">Reference proteome</keyword>
<dbReference type="Pfam" id="PF00072">
    <property type="entry name" value="Response_reg"/>
    <property type="match status" value="1"/>
</dbReference>
<dbReference type="SUPFAM" id="SSF52172">
    <property type="entry name" value="CheY-like"/>
    <property type="match status" value="1"/>
</dbReference>
<evidence type="ECO:0000256" key="5">
    <source>
        <dbReference type="ARBA" id="ARBA00022553"/>
    </source>
</evidence>
<dbReference type="SMART" id="SM00091">
    <property type="entry name" value="PAS"/>
    <property type="match status" value="1"/>
</dbReference>
<dbReference type="Proteomes" id="UP000306416">
    <property type="component" value="Unassembled WGS sequence"/>
</dbReference>
<evidence type="ECO:0000256" key="11">
    <source>
        <dbReference type="PROSITE-ProRule" id="PRU00169"/>
    </source>
</evidence>
<evidence type="ECO:0000259" key="17">
    <source>
        <dbReference type="PROSITE" id="PS50885"/>
    </source>
</evidence>
<dbReference type="Gene3D" id="6.10.340.10">
    <property type="match status" value="1"/>
</dbReference>
<dbReference type="FunFam" id="3.30.450.20:FF:000099">
    <property type="entry name" value="Sensory box sensor histidine kinase"/>
    <property type="match status" value="1"/>
</dbReference>
<dbReference type="InterPro" id="IPR013655">
    <property type="entry name" value="PAS_fold_3"/>
</dbReference>
<dbReference type="InterPro" id="IPR036097">
    <property type="entry name" value="HisK_dim/P_sf"/>
</dbReference>
<keyword evidence="8" id="KW-0418">Kinase</keyword>
<dbReference type="InterPro" id="IPR001789">
    <property type="entry name" value="Sig_transdc_resp-reg_receiver"/>
</dbReference>
<comment type="caution">
    <text evidence="18">The sequence shown here is derived from an EMBL/GenBank/DDBJ whole genome shotgun (WGS) entry which is preliminary data.</text>
</comment>
<name>A0A4S1CKY6_9BACT</name>
<keyword evidence="9 12" id="KW-1133">Transmembrane helix</keyword>
<protein>
    <recommendedName>
        <fullName evidence="3">histidine kinase</fullName>
        <ecNumber evidence="3">2.7.13.3</ecNumber>
    </recommendedName>
</protein>
<feature type="domain" description="HAMP" evidence="17">
    <location>
        <begin position="307"/>
        <end position="361"/>
    </location>
</feature>
<dbReference type="CDD" id="cd18774">
    <property type="entry name" value="PDC2_HK_sensor"/>
    <property type="match status" value="1"/>
</dbReference>
<dbReference type="InterPro" id="IPR033479">
    <property type="entry name" value="dCache_1"/>
</dbReference>
<evidence type="ECO:0000259" key="15">
    <source>
        <dbReference type="PROSITE" id="PS50112"/>
    </source>
</evidence>
<proteinExistence type="predicted"/>
<dbReference type="CDD" id="cd12914">
    <property type="entry name" value="PDC1_DGC_like"/>
    <property type="match status" value="1"/>
</dbReference>
<evidence type="ECO:0000256" key="1">
    <source>
        <dbReference type="ARBA" id="ARBA00000085"/>
    </source>
</evidence>
<dbReference type="SMART" id="SM00387">
    <property type="entry name" value="HATPase_c"/>
    <property type="match status" value="1"/>
</dbReference>
<dbReference type="InterPro" id="IPR005467">
    <property type="entry name" value="His_kinase_dom"/>
</dbReference>
<dbReference type="InterPro" id="IPR001610">
    <property type="entry name" value="PAC"/>
</dbReference>
<evidence type="ECO:0000256" key="4">
    <source>
        <dbReference type="ARBA" id="ARBA00022475"/>
    </source>
</evidence>
<evidence type="ECO:0000256" key="12">
    <source>
        <dbReference type="SAM" id="Phobius"/>
    </source>
</evidence>
<dbReference type="GO" id="GO:0000155">
    <property type="term" value="F:phosphorelay sensor kinase activity"/>
    <property type="evidence" value="ECO:0007669"/>
    <property type="project" value="InterPro"/>
</dbReference>
<dbReference type="EMBL" id="SRSC01000001">
    <property type="protein sequence ID" value="TGU74359.1"/>
    <property type="molecule type" value="Genomic_DNA"/>
</dbReference>
<dbReference type="SUPFAM" id="SSF55785">
    <property type="entry name" value="PYP-like sensor domain (PAS domain)"/>
    <property type="match status" value="1"/>
</dbReference>
<dbReference type="Pfam" id="PF02518">
    <property type="entry name" value="HATPase_c"/>
    <property type="match status" value="1"/>
</dbReference>
<dbReference type="SUPFAM" id="SSF55874">
    <property type="entry name" value="ATPase domain of HSP90 chaperone/DNA topoisomerase II/histidine kinase"/>
    <property type="match status" value="1"/>
</dbReference>
<evidence type="ECO:0000256" key="2">
    <source>
        <dbReference type="ARBA" id="ARBA00004651"/>
    </source>
</evidence>
<dbReference type="InterPro" id="IPR000700">
    <property type="entry name" value="PAS-assoc_C"/>
</dbReference>
<dbReference type="Pfam" id="PF08447">
    <property type="entry name" value="PAS_3"/>
    <property type="match status" value="1"/>
</dbReference>
<dbReference type="PRINTS" id="PR00344">
    <property type="entry name" value="BCTRLSENSOR"/>
</dbReference>
<evidence type="ECO:0000256" key="10">
    <source>
        <dbReference type="ARBA" id="ARBA00023136"/>
    </source>
</evidence>
<feature type="modified residue" description="4-aspartylphosphate" evidence="11">
    <location>
        <position position="798"/>
    </location>
</feature>
<dbReference type="SUPFAM" id="SSF158472">
    <property type="entry name" value="HAMP domain-like"/>
    <property type="match status" value="1"/>
</dbReference>
<dbReference type="Gene3D" id="3.40.50.2300">
    <property type="match status" value="1"/>
</dbReference>
<evidence type="ECO:0000259" key="13">
    <source>
        <dbReference type="PROSITE" id="PS50109"/>
    </source>
</evidence>
<dbReference type="SMART" id="SM00388">
    <property type="entry name" value="HisKA"/>
    <property type="match status" value="1"/>
</dbReference>